<dbReference type="OrthoDB" id="2439173at2759"/>
<keyword evidence="2" id="KW-1185">Reference proteome</keyword>
<accession>A0A9N9K6K9</accession>
<proteinExistence type="predicted"/>
<gene>
    <name evidence="1" type="ORF">CPELLU_LOCUS18505</name>
</gene>
<sequence>LNEINGFSFNNSKDIEPEIENNIIDKITNRLEFSYSEEINNEDNEMNYEIDKDIEVDEIKETNRLEISYSKEINNETNEIDEIDEANNDNIEINEINNKDAIDEIGEPENLSDLYASEILRFSKKIAYNNIILPTSIQQEKQCLDKIIVQHISFKKVPIVEYEDEIYYLNYHLIFNAIKELLNNENILNYCIFEFTPLYYQGQWIYYEQFNEKW</sequence>
<dbReference type="Proteomes" id="UP000789759">
    <property type="component" value="Unassembled WGS sequence"/>
</dbReference>
<dbReference type="AlphaFoldDB" id="A0A9N9K6K9"/>
<evidence type="ECO:0000313" key="2">
    <source>
        <dbReference type="Proteomes" id="UP000789759"/>
    </source>
</evidence>
<feature type="non-terminal residue" evidence="1">
    <location>
        <position position="1"/>
    </location>
</feature>
<comment type="caution">
    <text evidence="1">The sequence shown here is derived from an EMBL/GenBank/DDBJ whole genome shotgun (WGS) entry which is preliminary data.</text>
</comment>
<organism evidence="1 2">
    <name type="scientific">Cetraspora pellucida</name>
    <dbReference type="NCBI Taxonomy" id="1433469"/>
    <lineage>
        <taxon>Eukaryota</taxon>
        <taxon>Fungi</taxon>
        <taxon>Fungi incertae sedis</taxon>
        <taxon>Mucoromycota</taxon>
        <taxon>Glomeromycotina</taxon>
        <taxon>Glomeromycetes</taxon>
        <taxon>Diversisporales</taxon>
        <taxon>Gigasporaceae</taxon>
        <taxon>Cetraspora</taxon>
    </lineage>
</organism>
<name>A0A9N9K6K9_9GLOM</name>
<protein>
    <submittedName>
        <fullName evidence="1">14062_t:CDS:1</fullName>
    </submittedName>
</protein>
<evidence type="ECO:0000313" key="1">
    <source>
        <dbReference type="EMBL" id="CAG8809701.1"/>
    </source>
</evidence>
<dbReference type="EMBL" id="CAJVQA010037317">
    <property type="protein sequence ID" value="CAG8809701.1"/>
    <property type="molecule type" value="Genomic_DNA"/>
</dbReference>
<reference evidence="1" key="1">
    <citation type="submission" date="2021-06" db="EMBL/GenBank/DDBJ databases">
        <authorList>
            <person name="Kallberg Y."/>
            <person name="Tangrot J."/>
            <person name="Rosling A."/>
        </authorList>
    </citation>
    <scope>NUCLEOTIDE SEQUENCE</scope>
    <source>
        <strain evidence="1">FL966</strain>
    </source>
</reference>